<comment type="caution">
    <text evidence="7">The sequence shown here is derived from an EMBL/GenBank/DDBJ whole genome shotgun (WGS) entry which is preliminary data.</text>
</comment>
<evidence type="ECO:0000259" key="5">
    <source>
        <dbReference type="Pfam" id="PF12783"/>
    </source>
</evidence>
<keyword evidence="3" id="KW-0653">Protein transport</keyword>
<evidence type="ECO:0000256" key="4">
    <source>
        <dbReference type="SAM" id="MobiDB-lite"/>
    </source>
</evidence>
<feature type="region of interest" description="Disordered" evidence="4">
    <location>
        <begin position="189"/>
        <end position="210"/>
    </location>
</feature>
<dbReference type="InterPro" id="IPR032629">
    <property type="entry name" value="DCB_dom"/>
</dbReference>
<feature type="compositionally biased region" description="Acidic residues" evidence="4">
    <location>
        <begin position="190"/>
        <end position="201"/>
    </location>
</feature>
<evidence type="ECO:0000313" key="8">
    <source>
        <dbReference type="Proteomes" id="UP001174909"/>
    </source>
</evidence>
<evidence type="ECO:0000256" key="2">
    <source>
        <dbReference type="ARBA" id="ARBA00022448"/>
    </source>
</evidence>
<keyword evidence="2" id="KW-0813">Transport</keyword>
<organism evidence="7 8">
    <name type="scientific">Geodia barretti</name>
    <name type="common">Barrett's horny sponge</name>
    <dbReference type="NCBI Taxonomy" id="519541"/>
    <lineage>
        <taxon>Eukaryota</taxon>
        <taxon>Metazoa</taxon>
        <taxon>Porifera</taxon>
        <taxon>Demospongiae</taxon>
        <taxon>Heteroscleromorpha</taxon>
        <taxon>Tetractinellida</taxon>
        <taxon>Astrophorina</taxon>
        <taxon>Geodiidae</taxon>
        <taxon>Geodia</taxon>
    </lineage>
</organism>
<protein>
    <submittedName>
        <fullName evidence="7">Protein MON2 homolog</fullName>
    </submittedName>
</protein>
<reference evidence="7" key="1">
    <citation type="submission" date="2023-03" db="EMBL/GenBank/DDBJ databases">
        <authorList>
            <person name="Steffen K."/>
            <person name="Cardenas P."/>
        </authorList>
    </citation>
    <scope>NUCLEOTIDE SEQUENCE</scope>
</reference>
<dbReference type="InterPro" id="IPR032691">
    <property type="entry name" value="Mon2/Sec7/BIG1-like_HUS"/>
</dbReference>
<feature type="region of interest" description="Disordered" evidence="4">
    <location>
        <begin position="607"/>
        <end position="629"/>
    </location>
</feature>
<feature type="domain" description="Mon2/Sec7/BIG1-like dimerisation and cyclophilin-binding" evidence="6">
    <location>
        <begin position="10"/>
        <end position="182"/>
    </location>
</feature>
<feature type="compositionally biased region" description="Gly residues" evidence="4">
    <location>
        <begin position="656"/>
        <end position="672"/>
    </location>
</feature>
<feature type="compositionally biased region" description="Low complexity" evidence="4">
    <location>
        <begin position="607"/>
        <end position="617"/>
    </location>
</feature>
<dbReference type="Pfam" id="PF12783">
    <property type="entry name" value="Sec7-like_HUS"/>
    <property type="match status" value="1"/>
</dbReference>
<accession>A0AA35R2K6</accession>
<proteinExistence type="inferred from homology"/>
<dbReference type="Pfam" id="PF16213">
    <property type="entry name" value="DCB"/>
    <property type="match status" value="1"/>
</dbReference>
<dbReference type="AlphaFoldDB" id="A0AA35R2K6"/>
<evidence type="ECO:0000259" key="6">
    <source>
        <dbReference type="Pfam" id="PF16213"/>
    </source>
</evidence>
<evidence type="ECO:0000256" key="3">
    <source>
        <dbReference type="ARBA" id="ARBA00022927"/>
    </source>
</evidence>
<keyword evidence="8" id="KW-1185">Reference proteome</keyword>
<gene>
    <name evidence="7" type="ORF">GBAR_LOCUS3196</name>
</gene>
<dbReference type="EMBL" id="CASHTH010000442">
    <property type="protein sequence ID" value="CAI8001452.1"/>
    <property type="molecule type" value="Genomic_DNA"/>
</dbReference>
<dbReference type="PANTHER" id="PTHR10663">
    <property type="entry name" value="GUANYL-NUCLEOTIDE EXCHANGE FACTOR"/>
    <property type="match status" value="1"/>
</dbReference>
<dbReference type="PANTHER" id="PTHR10663:SF333">
    <property type="entry name" value="PROTEIN MON2 HOMOLOG"/>
    <property type="match status" value="1"/>
</dbReference>
<dbReference type="SUPFAM" id="SSF48371">
    <property type="entry name" value="ARM repeat"/>
    <property type="match status" value="1"/>
</dbReference>
<name>A0AA35R2K6_GEOBA</name>
<evidence type="ECO:0000256" key="1">
    <source>
        <dbReference type="ARBA" id="ARBA00008144"/>
    </source>
</evidence>
<dbReference type="InterPro" id="IPR016024">
    <property type="entry name" value="ARM-type_fold"/>
</dbReference>
<sequence length="835" mass="90666">MSGGGPQQAAERQLVQALRGDLNLICNEAKKRFPAVRESAERGSMKLKTLSESPGFSMKALADTDDVVHPLLFAAETKNPRIVQISLTSLQKLMQYKAIPQKSVESIVATLKVLMESQIEELKILQTILLLVTSMNIVRGRSLSKVLELCFKLYSSRDSSVHSTAGVAIRQIVTALFERVSAVSAKGDLVSEEGEGEEDEVGGPKKEKDLSREAGDAYLLFQDLCFLTNGDPPAWLPNTLELELSLGLELLETVLREYPQIFMKEKVFNLLLTERICPLIIKLFSPSSKYRHSPPANSMSPNDKPTFALSVRLLRILSVLIREFYTSLITQCEIFLSMLVRFLDSDKPLWQRTLAMEVLHSFTNHPLLLRSFCEYYDMQEHSSRIFSDIINAVGGFIQSYLTSVPAASVQLPFGITSSGGGAINSSTGHVTSLPTLSGRHVHMFTIRGTVIQVEALPPNSHHKQAFLEMLDKSEVPVISEGYTLVVAMTALIDAVKSVSLVVTDEVKAKKHVAQFLHRSPSPGGDVKEMMLKSSWSGVLASLALLLDSCNDEYTARLILQCSHKFIQLCGLMSMTVPRDAFLTALCKSCLPPRFTLSLITSHRTTRSSSSAAAMAQEASEKKGGLEGDPVIIRGGGEGAAGGSRKKLAFSQPGEGAVSGGSVGGGGEGGGGKATTPVSGQKGMQSALVTVKNLQCTGQLLKIISDHGNLLDTAWLLVLTAVQHIKEVFGLSQIQSQTLLENSSLSLVNVEKKSEVSAVVDKLNSLFKNTKKLSGASLDHLISALCQLSLDEVSSSPNREPSLFAMTSLLETGVANLERIDLIWPPITSHLSRYEL</sequence>
<dbReference type="Proteomes" id="UP001174909">
    <property type="component" value="Unassembled WGS sequence"/>
</dbReference>
<dbReference type="GO" id="GO:0015031">
    <property type="term" value="P:protein transport"/>
    <property type="evidence" value="ECO:0007669"/>
    <property type="project" value="UniProtKB-KW"/>
</dbReference>
<feature type="region of interest" description="Disordered" evidence="4">
    <location>
        <begin position="650"/>
        <end position="678"/>
    </location>
</feature>
<comment type="similarity">
    <text evidence="1">Belongs to the MON2 family.</text>
</comment>
<evidence type="ECO:0000313" key="7">
    <source>
        <dbReference type="EMBL" id="CAI8001452.1"/>
    </source>
</evidence>
<feature type="domain" description="Mon2/Sec7/BIG1-like HUS" evidence="5">
    <location>
        <begin position="216"/>
        <end position="385"/>
    </location>
</feature>